<keyword evidence="2" id="KW-1185">Reference proteome</keyword>
<evidence type="ECO:0000313" key="1">
    <source>
        <dbReference type="EMBL" id="PTE23760.1"/>
    </source>
</evidence>
<accession>A0A2T4K0T3</accession>
<proteinExistence type="predicted"/>
<gene>
    <name evidence="1" type="ORF">C5F48_00455</name>
</gene>
<dbReference type="InterPro" id="IPR023373">
    <property type="entry name" value="YmcC_sf"/>
</dbReference>
<evidence type="ECO:0000313" key="2">
    <source>
        <dbReference type="Proteomes" id="UP000241010"/>
    </source>
</evidence>
<dbReference type="AlphaFoldDB" id="A0A2T4K0T3"/>
<dbReference type="Proteomes" id="UP000241010">
    <property type="component" value="Unassembled WGS sequence"/>
</dbReference>
<organism evidence="1 2">
    <name type="scientific">Cereibacter changlensis JA139</name>
    <dbReference type="NCBI Taxonomy" id="1188249"/>
    <lineage>
        <taxon>Bacteria</taxon>
        <taxon>Pseudomonadati</taxon>
        <taxon>Pseudomonadota</taxon>
        <taxon>Alphaproteobacteria</taxon>
        <taxon>Rhodobacterales</taxon>
        <taxon>Paracoccaceae</taxon>
        <taxon>Cereibacter</taxon>
    </lineage>
</organism>
<dbReference type="Gene3D" id="2.40.360.10">
    <property type="entry name" value="YmcC-like"/>
    <property type="match status" value="1"/>
</dbReference>
<dbReference type="Pfam" id="PF11102">
    <property type="entry name" value="YjbF"/>
    <property type="match status" value="1"/>
</dbReference>
<dbReference type="EMBL" id="PZKG01000001">
    <property type="protein sequence ID" value="PTE23760.1"/>
    <property type="molecule type" value="Genomic_DNA"/>
</dbReference>
<protein>
    <submittedName>
        <fullName evidence="1">YjbF family lipoprotein</fullName>
    </submittedName>
</protein>
<name>A0A2T4K0T3_9RHOB</name>
<sequence>MGEVLEMRLLFLIPLLLLAGCGSDEQSSDRVRLLRAALGAVTDRDQNRPLRPEEMGLTRAALAGITTPLALATVEATGASALLAPFGSNGGVTTWSSADHKALALHDGVLLATRGLGPDLMSSEAPTAAQIARGSGQHDRVHYQLDGLDRTVRLPYRCALATRGERMIEVIGRTYRTTLVEERCEGPGGRFTNEFWLENGGTIRQSRQIFDQKLGRILLQRIVD</sequence>
<dbReference type="SUPFAM" id="SSF159270">
    <property type="entry name" value="YmcC-like"/>
    <property type="match status" value="1"/>
</dbReference>
<keyword evidence="1" id="KW-0449">Lipoprotein</keyword>
<reference evidence="1 2" key="1">
    <citation type="submission" date="2018-03" db="EMBL/GenBank/DDBJ databases">
        <title>Cereibacter changlensis.</title>
        <authorList>
            <person name="Meyer T.E."/>
            <person name="Miller S."/>
            <person name="Lodha T."/>
            <person name="Gandham S."/>
            <person name="Chintalapati S."/>
            <person name="Chintalapati V.R."/>
        </authorList>
    </citation>
    <scope>NUCLEOTIDE SEQUENCE [LARGE SCALE GENOMIC DNA]</scope>
    <source>
        <strain evidence="1 2">JA139</strain>
    </source>
</reference>
<dbReference type="InterPro" id="IPR021308">
    <property type="entry name" value="GfcB"/>
</dbReference>
<dbReference type="OrthoDB" id="6237231at2"/>
<comment type="caution">
    <text evidence="1">The sequence shown here is derived from an EMBL/GenBank/DDBJ whole genome shotgun (WGS) entry which is preliminary data.</text>
</comment>